<proteinExistence type="predicted"/>
<keyword evidence="3" id="KW-1185">Reference proteome</keyword>
<evidence type="ECO:0000313" key="2">
    <source>
        <dbReference type="EMBL" id="VVE58878.1"/>
    </source>
</evidence>
<dbReference type="RefSeq" id="WP_150700047.1">
    <property type="nucleotide sequence ID" value="NZ_CABPRZ010000038.1"/>
</dbReference>
<sequence length="106" mass="11287">MTMVFAGIMLGGHPGVTHAHPIGHDVSQVGGAYYAPGLRAAPPREPGPPPNPGRGAKGQSEASADRRDAPPPGPPPGRRANGHMSPEDRRLLRQHIEDAVRELYRH</sequence>
<accession>A0A5E4ZDD0</accession>
<name>A0A5E4ZDD0_9BURK</name>
<gene>
    <name evidence="2" type="ORF">PTE30175_05323</name>
</gene>
<dbReference type="OrthoDB" id="9132789at2"/>
<reference evidence="2 3" key="1">
    <citation type="submission" date="2019-08" db="EMBL/GenBank/DDBJ databases">
        <authorList>
            <person name="Peeters C."/>
        </authorList>
    </citation>
    <scope>NUCLEOTIDE SEQUENCE [LARGE SCALE GENOMIC DNA]</scope>
    <source>
        <strain evidence="2 3">LMG 30175</strain>
    </source>
</reference>
<feature type="compositionally biased region" description="Pro residues" evidence="1">
    <location>
        <begin position="43"/>
        <end position="52"/>
    </location>
</feature>
<protein>
    <submittedName>
        <fullName evidence="2">Uncharacterized protein</fullName>
    </submittedName>
</protein>
<feature type="region of interest" description="Disordered" evidence="1">
    <location>
        <begin position="11"/>
        <end position="91"/>
    </location>
</feature>
<evidence type="ECO:0000313" key="3">
    <source>
        <dbReference type="Proteomes" id="UP000414233"/>
    </source>
</evidence>
<dbReference type="AlphaFoldDB" id="A0A5E4ZDD0"/>
<dbReference type="Proteomes" id="UP000414233">
    <property type="component" value="Unassembled WGS sequence"/>
</dbReference>
<evidence type="ECO:0000256" key="1">
    <source>
        <dbReference type="SAM" id="MobiDB-lite"/>
    </source>
</evidence>
<dbReference type="EMBL" id="CABPRZ010000038">
    <property type="protein sequence ID" value="VVE58878.1"/>
    <property type="molecule type" value="Genomic_DNA"/>
</dbReference>
<organism evidence="2 3">
    <name type="scientific">Pandoraea terrae</name>
    <dbReference type="NCBI Taxonomy" id="1537710"/>
    <lineage>
        <taxon>Bacteria</taxon>
        <taxon>Pseudomonadati</taxon>
        <taxon>Pseudomonadota</taxon>
        <taxon>Betaproteobacteria</taxon>
        <taxon>Burkholderiales</taxon>
        <taxon>Burkholderiaceae</taxon>
        <taxon>Pandoraea</taxon>
    </lineage>
</organism>